<dbReference type="VEuPathDB" id="FungiDB:PC110_g17219"/>
<dbReference type="GO" id="GO:0019706">
    <property type="term" value="F:protein-cysteine S-palmitoyltransferase activity"/>
    <property type="evidence" value="ECO:0007669"/>
    <property type="project" value="UniProtKB-EC"/>
</dbReference>
<comment type="domain">
    <text evidence="7">The DHHC domain is required for palmitoyltransferase activity.</text>
</comment>
<gene>
    <name evidence="13" type="ORF">PC110_g17219</name>
    <name evidence="9" type="ORF">PC113_g2510</name>
    <name evidence="10" type="ORF">PC115_g1942</name>
    <name evidence="11" type="ORF">PC118_g578</name>
    <name evidence="12" type="ORF">PC129_g972</name>
</gene>
<organism evidence="13 14">
    <name type="scientific">Phytophthora cactorum</name>
    <dbReference type="NCBI Taxonomy" id="29920"/>
    <lineage>
        <taxon>Eukaryota</taxon>
        <taxon>Sar</taxon>
        <taxon>Stramenopiles</taxon>
        <taxon>Oomycota</taxon>
        <taxon>Peronosporomycetes</taxon>
        <taxon>Peronosporales</taxon>
        <taxon>Peronosporaceae</taxon>
        <taxon>Phytophthora</taxon>
    </lineage>
</organism>
<sequence>MAATWGADGAGHFAGLIDYALYQPNPLQQIFYLLLAVGGYSAFLFSGLPHLPNDSLSEIHIYLSFVAVLGALHSFIAASMSSPGILLPQTLVYFDNYELDDVLYRNRECPTCKTTKLARSKHCSVCNKCVPRFDHHCGWLNTCIGECNHWVFLRFLTMNVLLCGYGSYVLFAILSEEYRHLLGEQFLNEDTRTVVQGEPMVVVRYLIHAEAVVTVLFVLCVGMGFALVCFFGFHLYLVSSNLTTNEFFKRRELRRLLKSSSKHESCSSLLSAQCPRKHKYDLGSLVPNWREACRFDVDLGREPYLLPLIKQAATTPKPPKRQYDDDCNGGERYFLDQIKLLRHRHQQQVDRHKQENETSAWMRFEELASPEAGNSSTKTSNAYYYDFVTKSRQDIHPLVPLLDDNGDDADPMTRAADPQEFEHAATLHKQTSMKNITELEILCFHCWWKETSLQGETRQCCLRLYFSIPTRHFQVVLEDSPNVFTISHVAHAVTGVPLSVWDLHEGARISVLGRPTTLRQASLLTRQWLEIHERRIRPVMEQLQKELAKYELRSHGRSAAAPASGRILCADPHRSRSGVSLRQLLDEIALLQTRLATYRPDLARRLCEPLVGLDIA</sequence>
<dbReference type="EMBL" id="RCMV01000014">
    <property type="protein sequence ID" value="KAG3228559.1"/>
    <property type="molecule type" value="Genomic_DNA"/>
</dbReference>
<dbReference type="OrthoDB" id="551993at2759"/>
<dbReference type="GO" id="GO:0016020">
    <property type="term" value="C:membrane"/>
    <property type="evidence" value="ECO:0007669"/>
    <property type="project" value="UniProtKB-SubCell"/>
</dbReference>
<evidence type="ECO:0000259" key="8">
    <source>
        <dbReference type="Pfam" id="PF01529"/>
    </source>
</evidence>
<dbReference type="EMBL" id="MJFZ01000656">
    <property type="protein sequence ID" value="RAW26375.1"/>
    <property type="molecule type" value="Genomic_DNA"/>
</dbReference>
<dbReference type="GO" id="GO:0005794">
    <property type="term" value="C:Golgi apparatus"/>
    <property type="evidence" value="ECO:0007669"/>
    <property type="project" value="TreeGrafter"/>
</dbReference>
<evidence type="ECO:0000256" key="7">
    <source>
        <dbReference type="RuleBase" id="RU079119"/>
    </source>
</evidence>
<reference evidence="13 14" key="1">
    <citation type="submission" date="2018-01" db="EMBL/GenBank/DDBJ databases">
        <title>Draft genome of the strawberry crown rot pathogen Phytophthora cactorum.</title>
        <authorList>
            <person name="Armitage A.D."/>
            <person name="Lysoe E."/>
            <person name="Nellist C.F."/>
            <person name="Harrison R.J."/>
            <person name="Brurberg M.B."/>
        </authorList>
    </citation>
    <scope>NUCLEOTIDE SEQUENCE [LARGE SCALE GENOMIC DNA]</scope>
    <source>
        <strain evidence="13 14">10300</strain>
    </source>
</reference>
<dbReference type="GO" id="GO:0006612">
    <property type="term" value="P:protein targeting to membrane"/>
    <property type="evidence" value="ECO:0007669"/>
    <property type="project" value="TreeGrafter"/>
</dbReference>
<feature type="transmembrane region" description="Helical" evidence="7">
    <location>
        <begin position="211"/>
        <end position="237"/>
    </location>
</feature>
<keyword evidence="5 7" id="KW-0472">Membrane</keyword>
<feature type="transmembrane region" description="Helical" evidence="7">
    <location>
        <begin position="60"/>
        <end position="80"/>
    </location>
</feature>
<dbReference type="Proteomes" id="UP000774804">
    <property type="component" value="Unassembled WGS sequence"/>
</dbReference>
<protein>
    <recommendedName>
        <fullName evidence="7">Palmitoyltransferase</fullName>
        <ecNumber evidence="7">2.3.1.225</ecNumber>
    </recommendedName>
</protein>
<evidence type="ECO:0000256" key="5">
    <source>
        <dbReference type="ARBA" id="ARBA00023136"/>
    </source>
</evidence>
<keyword evidence="14" id="KW-1185">Reference proteome</keyword>
<dbReference type="GO" id="GO:0005783">
    <property type="term" value="C:endoplasmic reticulum"/>
    <property type="evidence" value="ECO:0007669"/>
    <property type="project" value="TreeGrafter"/>
</dbReference>
<evidence type="ECO:0000313" key="13">
    <source>
        <dbReference type="EMBL" id="RAW26375.1"/>
    </source>
</evidence>
<comment type="catalytic activity">
    <reaction evidence="7">
        <text>L-cysteinyl-[protein] + hexadecanoyl-CoA = S-hexadecanoyl-L-cysteinyl-[protein] + CoA</text>
        <dbReference type="Rhea" id="RHEA:36683"/>
        <dbReference type="Rhea" id="RHEA-COMP:10131"/>
        <dbReference type="Rhea" id="RHEA-COMP:11032"/>
        <dbReference type="ChEBI" id="CHEBI:29950"/>
        <dbReference type="ChEBI" id="CHEBI:57287"/>
        <dbReference type="ChEBI" id="CHEBI:57379"/>
        <dbReference type="ChEBI" id="CHEBI:74151"/>
        <dbReference type="EC" id="2.3.1.225"/>
    </reaction>
</comment>
<evidence type="ECO:0000256" key="1">
    <source>
        <dbReference type="ARBA" id="ARBA00004141"/>
    </source>
</evidence>
<dbReference type="InterPro" id="IPR001594">
    <property type="entry name" value="Palmitoyltrfase_DHHC"/>
</dbReference>
<keyword evidence="6 7" id="KW-0012">Acyltransferase</keyword>
<dbReference type="InterPro" id="IPR039859">
    <property type="entry name" value="PFA4/ZDH16/20/ERF2-like"/>
</dbReference>
<evidence type="ECO:0000313" key="9">
    <source>
        <dbReference type="EMBL" id="KAG2866804.1"/>
    </source>
</evidence>
<dbReference type="Proteomes" id="UP000760860">
    <property type="component" value="Unassembled WGS sequence"/>
</dbReference>
<comment type="similarity">
    <text evidence="7">Belongs to the DHHC palmitoyltransferase family.</text>
</comment>
<dbReference type="PANTHER" id="PTHR22883:SF445">
    <property type="entry name" value="PALMITOYLTRANSFERASE"/>
    <property type="match status" value="1"/>
</dbReference>
<keyword evidence="4 7" id="KW-1133">Transmembrane helix</keyword>
<comment type="caution">
    <text evidence="13">The sequence shown here is derived from an EMBL/GenBank/DDBJ whole genome shotgun (WGS) entry which is preliminary data.</text>
</comment>
<dbReference type="AlphaFoldDB" id="A0A329RNY9"/>
<dbReference type="EMBL" id="RCML01000006">
    <property type="protein sequence ID" value="KAG2999849.1"/>
    <property type="molecule type" value="Genomic_DNA"/>
</dbReference>
<reference evidence="9" key="2">
    <citation type="submission" date="2018-10" db="EMBL/GenBank/DDBJ databases">
        <title>Effector identification in a new, highly contiguous assembly of the strawberry crown rot pathogen Phytophthora cactorum.</title>
        <authorList>
            <person name="Armitage A.D."/>
            <person name="Nellist C.F."/>
            <person name="Bates H."/>
            <person name="Vickerstaff R.J."/>
            <person name="Harrison R.J."/>
        </authorList>
    </citation>
    <scope>NUCLEOTIDE SEQUENCE</scope>
    <source>
        <strain evidence="9">15-7</strain>
        <strain evidence="10">4032</strain>
        <strain evidence="11">P415</strain>
        <strain evidence="12">P421</strain>
    </source>
</reference>
<feature type="transmembrane region" description="Helical" evidence="7">
    <location>
        <begin position="151"/>
        <end position="174"/>
    </location>
</feature>
<dbReference type="Proteomes" id="UP000697107">
    <property type="component" value="Unassembled WGS sequence"/>
</dbReference>
<dbReference type="EMBL" id="RCMI01000026">
    <property type="protein sequence ID" value="KAG2941491.1"/>
    <property type="molecule type" value="Genomic_DNA"/>
</dbReference>
<evidence type="ECO:0000313" key="12">
    <source>
        <dbReference type="EMBL" id="KAG3228559.1"/>
    </source>
</evidence>
<evidence type="ECO:0000313" key="14">
    <source>
        <dbReference type="Proteomes" id="UP000251314"/>
    </source>
</evidence>
<comment type="subcellular location">
    <subcellularLocation>
        <location evidence="1">Membrane</location>
        <topology evidence="1">Multi-pass membrane protein</topology>
    </subcellularLocation>
</comment>
<dbReference type="EMBL" id="RCMG01000034">
    <property type="protein sequence ID" value="KAG2866804.1"/>
    <property type="molecule type" value="Genomic_DNA"/>
</dbReference>
<feature type="domain" description="Palmitoyltransferase DHHC" evidence="8">
    <location>
        <begin position="106"/>
        <end position="250"/>
    </location>
</feature>
<evidence type="ECO:0000313" key="11">
    <source>
        <dbReference type="EMBL" id="KAG2999849.1"/>
    </source>
</evidence>
<accession>A0A329RNY9</accession>
<dbReference type="PROSITE" id="PS50216">
    <property type="entry name" value="DHHC"/>
    <property type="match status" value="1"/>
</dbReference>
<evidence type="ECO:0000313" key="10">
    <source>
        <dbReference type="EMBL" id="KAG2941491.1"/>
    </source>
</evidence>
<feature type="transmembrane region" description="Helical" evidence="7">
    <location>
        <begin position="30"/>
        <end position="48"/>
    </location>
</feature>
<keyword evidence="3 7" id="KW-0812">Transmembrane</keyword>
<evidence type="ECO:0000256" key="2">
    <source>
        <dbReference type="ARBA" id="ARBA00022679"/>
    </source>
</evidence>
<evidence type="ECO:0000256" key="6">
    <source>
        <dbReference type="ARBA" id="ARBA00023315"/>
    </source>
</evidence>
<evidence type="ECO:0000256" key="3">
    <source>
        <dbReference type="ARBA" id="ARBA00022692"/>
    </source>
</evidence>
<dbReference type="Proteomes" id="UP000735874">
    <property type="component" value="Unassembled WGS sequence"/>
</dbReference>
<proteinExistence type="inferred from homology"/>
<dbReference type="Proteomes" id="UP000251314">
    <property type="component" value="Unassembled WGS sequence"/>
</dbReference>
<keyword evidence="2 7" id="KW-0808">Transferase</keyword>
<dbReference type="PANTHER" id="PTHR22883">
    <property type="entry name" value="ZINC FINGER DHHC DOMAIN CONTAINING PROTEIN"/>
    <property type="match status" value="1"/>
</dbReference>
<dbReference type="EC" id="2.3.1.225" evidence="7"/>
<evidence type="ECO:0000256" key="4">
    <source>
        <dbReference type="ARBA" id="ARBA00022989"/>
    </source>
</evidence>
<name>A0A329RNY9_9STRA</name>
<dbReference type="Pfam" id="PF01529">
    <property type="entry name" value="DHHC"/>
    <property type="match status" value="1"/>
</dbReference>